<accession>A0A2M8VXX6</accession>
<evidence type="ECO:0000259" key="1">
    <source>
        <dbReference type="Pfam" id="PF01425"/>
    </source>
</evidence>
<name>A0A2M8VXX6_9BURK</name>
<feature type="domain" description="Amidase" evidence="1">
    <location>
        <begin position="59"/>
        <end position="425"/>
    </location>
</feature>
<dbReference type="GO" id="GO:0016740">
    <property type="term" value="F:transferase activity"/>
    <property type="evidence" value="ECO:0007669"/>
    <property type="project" value="UniProtKB-KW"/>
</dbReference>
<reference evidence="2 3" key="1">
    <citation type="submission" date="2017-11" db="EMBL/GenBank/DDBJ databases">
        <title>Genomic Encyclopedia of Type Strains, Phase III (KMG-III): the genomes of soil and plant-associated and newly described type strains.</title>
        <authorList>
            <person name="Whitman W."/>
        </authorList>
    </citation>
    <scope>NUCLEOTIDE SEQUENCE [LARGE SCALE GENOMIC DNA]</scope>
    <source>
        <strain evidence="2 3">UB-Domo-W1</strain>
    </source>
</reference>
<evidence type="ECO:0000313" key="2">
    <source>
        <dbReference type="EMBL" id="PJI82710.1"/>
    </source>
</evidence>
<dbReference type="Pfam" id="PF01425">
    <property type="entry name" value="Amidase"/>
    <property type="match status" value="1"/>
</dbReference>
<dbReference type="Gene3D" id="3.90.1300.10">
    <property type="entry name" value="Amidase signature (AS) domain"/>
    <property type="match status" value="1"/>
</dbReference>
<keyword evidence="3" id="KW-1185">Reference proteome</keyword>
<evidence type="ECO:0000313" key="3">
    <source>
        <dbReference type="Proteomes" id="UP000229366"/>
    </source>
</evidence>
<organism evidence="2 3">
    <name type="scientific">Polynucleobacter brandtiae</name>
    <dbReference type="NCBI Taxonomy" id="1938816"/>
    <lineage>
        <taxon>Bacteria</taxon>
        <taxon>Pseudomonadati</taxon>
        <taxon>Pseudomonadota</taxon>
        <taxon>Betaproteobacteria</taxon>
        <taxon>Burkholderiales</taxon>
        <taxon>Burkholderiaceae</taxon>
        <taxon>Polynucleobacter</taxon>
    </lineage>
</organism>
<dbReference type="SUPFAM" id="SSF75304">
    <property type="entry name" value="Amidase signature (AS) enzymes"/>
    <property type="match status" value="1"/>
</dbReference>
<protein>
    <submittedName>
        <fullName evidence="2">Asp-tRNA(Asn)/Glu-tRNA(Gln) amidotransferase A subunit family amidase</fullName>
    </submittedName>
</protein>
<proteinExistence type="predicted"/>
<dbReference type="PANTHER" id="PTHR11895">
    <property type="entry name" value="TRANSAMIDASE"/>
    <property type="match status" value="1"/>
</dbReference>
<gene>
    <name evidence="2" type="ORF">B0G85_0089</name>
</gene>
<dbReference type="InterPro" id="IPR036928">
    <property type="entry name" value="AS_sf"/>
</dbReference>
<dbReference type="OrthoDB" id="8641877at2"/>
<dbReference type="EMBL" id="PGTX01000001">
    <property type="protein sequence ID" value="PJI82710.1"/>
    <property type="molecule type" value="Genomic_DNA"/>
</dbReference>
<dbReference type="AlphaFoldDB" id="A0A2M8VXX6"/>
<comment type="caution">
    <text evidence="2">The sequence shown here is derived from an EMBL/GenBank/DDBJ whole genome shotgun (WGS) entry which is preliminary data.</text>
</comment>
<dbReference type="Proteomes" id="UP000229366">
    <property type="component" value="Unassembled WGS sequence"/>
</dbReference>
<dbReference type="InterPro" id="IPR023631">
    <property type="entry name" value="Amidase_dom"/>
</dbReference>
<sequence>MTLMKKPFIGLVEACELIERKQLTIQTYLSQCVGRADDLESTLKAFTVRSPLLKMLHESGAGPLKGIPVAIKDILATKDFVTTNGSPIYGNYIPMEDAPIVQKIRALGGVVFGKTVTTEFAWKHPGATTNPWNRGHTPGGSSSGSAAAVASGIVPLAIGSQTVGSIVRPASFCGVVGFKASFGAVPRAGAHPVSGSLDHIGFFTRSVKDIVYAFNLLKNISPSEEDAIVIEDVSLKPLEKYTDNRRLRIALLKTPFDDLLSQEQSDVLQSVASNLKSEGASVEDYTLPDGYWDGIQALHILMACEAAVIHEHHFEKYPELMSTHMKELAQKGNNHTASEYIKAKKLQQRLRQSIGEIFERFDVILSAPATGEAPKGLDFTGNPIFCALWSFIGTPAIALPVTKSAKGLPLGIQLIGNYRDDEKLLNIAAFVEASIEKRSN</sequence>
<keyword evidence="2" id="KW-0808">Transferase</keyword>
<dbReference type="InterPro" id="IPR000120">
    <property type="entry name" value="Amidase"/>
</dbReference>
<dbReference type="PANTHER" id="PTHR11895:SF151">
    <property type="entry name" value="GLUTAMYL-TRNA(GLN) AMIDOTRANSFERASE SUBUNIT A"/>
    <property type="match status" value="1"/>
</dbReference>